<feature type="region of interest" description="Disordered" evidence="1">
    <location>
        <begin position="1"/>
        <end position="60"/>
    </location>
</feature>
<evidence type="ECO:0000256" key="1">
    <source>
        <dbReference type="SAM" id="MobiDB-lite"/>
    </source>
</evidence>
<comment type="caution">
    <text evidence="2">The sequence shown here is derived from an EMBL/GenBank/DDBJ whole genome shotgun (WGS) entry which is preliminary data.</text>
</comment>
<keyword evidence="3" id="KW-1185">Reference proteome</keyword>
<sequence length="92" mass="10296">MGHPKGEVRIDSTRPTGGHTTDDERCRHSNPKHQYKRNPTGAQTQVSSYGPVPNPMVGPDQKQFIEKPKYIHSGTIHSQPTGAVEILEYIYN</sequence>
<evidence type="ECO:0000313" key="3">
    <source>
        <dbReference type="Proteomes" id="UP001054945"/>
    </source>
</evidence>
<dbReference type="AlphaFoldDB" id="A0AAV4RJL9"/>
<feature type="compositionally biased region" description="Basic and acidic residues" evidence="1">
    <location>
        <begin position="1"/>
        <end position="12"/>
    </location>
</feature>
<accession>A0AAV4RJL9</accession>
<dbReference type="EMBL" id="BPLR01007988">
    <property type="protein sequence ID" value="GIY21224.1"/>
    <property type="molecule type" value="Genomic_DNA"/>
</dbReference>
<evidence type="ECO:0000313" key="2">
    <source>
        <dbReference type="EMBL" id="GIY21224.1"/>
    </source>
</evidence>
<name>A0AAV4RJL9_CAEEX</name>
<gene>
    <name evidence="2" type="ORF">CEXT_257351</name>
</gene>
<organism evidence="2 3">
    <name type="scientific">Caerostris extrusa</name>
    <name type="common">Bark spider</name>
    <name type="synonym">Caerostris bankana</name>
    <dbReference type="NCBI Taxonomy" id="172846"/>
    <lineage>
        <taxon>Eukaryota</taxon>
        <taxon>Metazoa</taxon>
        <taxon>Ecdysozoa</taxon>
        <taxon>Arthropoda</taxon>
        <taxon>Chelicerata</taxon>
        <taxon>Arachnida</taxon>
        <taxon>Araneae</taxon>
        <taxon>Araneomorphae</taxon>
        <taxon>Entelegynae</taxon>
        <taxon>Araneoidea</taxon>
        <taxon>Araneidae</taxon>
        <taxon>Caerostris</taxon>
    </lineage>
</organism>
<protein>
    <submittedName>
        <fullName evidence="2">Uncharacterized protein</fullName>
    </submittedName>
</protein>
<proteinExistence type="predicted"/>
<reference evidence="2 3" key="1">
    <citation type="submission" date="2021-06" db="EMBL/GenBank/DDBJ databases">
        <title>Caerostris extrusa draft genome.</title>
        <authorList>
            <person name="Kono N."/>
            <person name="Arakawa K."/>
        </authorList>
    </citation>
    <scope>NUCLEOTIDE SEQUENCE [LARGE SCALE GENOMIC DNA]</scope>
</reference>
<dbReference type="Proteomes" id="UP001054945">
    <property type="component" value="Unassembled WGS sequence"/>
</dbReference>